<evidence type="ECO:0000313" key="1">
    <source>
        <dbReference type="EMBL" id="MDQ1026111.1"/>
    </source>
</evidence>
<accession>A0ABU0STR6</accession>
<gene>
    <name evidence="1" type="ORF">QF035_003693</name>
</gene>
<comment type="caution">
    <text evidence="1">The sequence shown here is derived from an EMBL/GenBank/DDBJ whole genome shotgun (WGS) entry which is preliminary data.</text>
</comment>
<dbReference type="Proteomes" id="UP001230328">
    <property type="component" value="Unassembled WGS sequence"/>
</dbReference>
<dbReference type="RefSeq" id="WP_307521420.1">
    <property type="nucleotide sequence ID" value="NZ_JAUSZI010000002.1"/>
</dbReference>
<name>A0ABU0STR6_9ACTN</name>
<reference evidence="1 2" key="1">
    <citation type="submission" date="2023-07" db="EMBL/GenBank/DDBJ databases">
        <title>Comparative genomics of wheat-associated soil bacteria to identify genetic determinants of phenazine resistance.</title>
        <authorList>
            <person name="Mouncey N."/>
        </authorList>
    </citation>
    <scope>NUCLEOTIDE SEQUENCE [LARGE SCALE GENOMIC DNA]</scope>
    <source>
        <strain evidence="1 2">V2I4</strain>
    </source>
</reference>
<sequence>MGLNIAALAISVVALLFSSVIAYGQLRSTQKANALAMVFDGFREGRSPEFRKSMEYVLYHLKEEFPESISYLELPEGPKECVRRVAFFFEELGKLVVHGVVDQDLIIGSYGLSMHRAWVVVAPYVYREREIRQRVVLPYFEHMAAVTSEITAADVHRKMKLRIYPPTS</sequence>
<proteinExistence type="predicted"/>
<evidence type="ECO:0000313" key="2">
    <source>
        <dbReference type="Proteomes" id="UP001230328"/>
    </source>
</evidence>
<keyword evidence="2" id="KW-1185">Reference proteome</keyword>
<dbReference type="Pfam" id="PF15956">
    <property type="entry name" value="DUF4760"/>
    <property type="match status" value="1"/>
</dbReference>
<dbReference type="EMBL" id="JAUSZI010000002">
    <property type="protein sequence ID" value="MDQ1026111.1"/>
    <property type="molecule type" value="Genomic_DNA"/>
</dbReference>
<protein>
    <submittedName>
        <fullName evidence="1">Uncharacterized protein</fullName>
    </submittedName>
</protein>
<dbReference type="InterPro" id="IPR031876">
    <property type="entry name" value="DUF4760"/>
</dbReference>
<organism evidence="1 2">
    <name type="scientific">Streptomyces umbrinus</name>
    <dbReference type="NCBI Taxonomy" id="67370"/>
    <lineage>
        <taxon>Bacteria</taxon>
        <taxon>Bacillati</taxon>
        <taxon>Actinomycetota</taxon>
        <taxon>Actinomycetes</taxon>
        <taxon>Kitasatosporales</taxon>
        <taxon>Streptomycetaceae</taxon>
        <taxon>Streptomyces</taxon>
        <taxon>Streptomyces phaeochromogenes group</taxon>
    </lineage>
</organism>